<evidence type="ECO:0000313" key="1">
    <source>
        <dbReference type="Proteomes" id="UP000887565"/>
    </source>
</evidence>
<dbReference type="WBParaSite" id="nRc.2.0.1.t23112-RA">
    <property type="protein sequence ID" value="nRc.2.0.1.t23112-RA"/>
    <property type="gene ID" value="nRc.2.0.1.g23112"/>
</dbReference>
<reference evidence="2" key="1">
    <citation type="submission" date="2022-11" db="UniProtKB">
        <authorList>
            <consortium name="WormBaseParasite"/>
        </authorList>
    </citation>
    <scope>IDENTIFICATION</scope>
</reference>
<organism evidence="1 2">
    <name type="scientific">Romanomermis culicivorax</name>
    <name type="common">Nematode worm</name>
    <dbReference type="NCBI Taxonomy" id="13658"/>
    <lineage>
        <taxon>Eukaryota</taxon>
        <taxon>Metazoa</taxon>
        <taxon>Ecdysozoa</taxon>
        <taxon>Nematoda</taxon>
        <taxon>Enoplea</taxon>
        <taxon>Dorylaimia</taxon>
        <taxon>Mermithida</taxon>
        <taxon>Mermithoidea</taxon>
        <taxon>Mermithidae</taxon>
        <taxon>Romanomermis</taxon>
    </lineage>
</organism>
<evidence type="ECO:0000313" key="2">
    <source>
        <dbReference type="WBParaSite" id="nRc.2.0.1.t23112-RA"/>
    </source>
</evidence>
<dbReference type="AlphaFoldDB" id="A0A915JAD4"/>
<keyword evidence="1" id="KW-1185">Reference proteome</keyword>
<protein>
    <submittedName>
        <fullName evidence="2">Uncharacterized protein</fullName>
    </submittedName>
</protein>
<accession>A0A915JAD4</accession>
<dbReference type="Proteomes" id="UP000887565">
    <property type="component" value="Unplaced"/>
</dbReference>
<proteinExistence type="predicted"/>
<sequence length="89" mass="10383">MDSTFHLEHRAKGPGAPLADAKHRMTFIGILQYTIIDNPRHKSQFAAFGENFPCFSDSNRMRIWPIHRARIILRLPRWCIANSFVLYVD</sequence>
<name>A0A915JAD4_ROMCU</name>